<evidence type="ECO:0000259" key="1">
    <source>
        <dbReference type="Pfam" id="PF07364"/>
    </source>
</evidence>
<organism evidence="2 3">
    <name type="scientific">Caballeronia udeis</name>
    <dbReference type="NCBI Taxonomy" id="1232866"/>
    <lineage>
        <taxon>Bacteria</taxon>
        <taxon>Pseudomonadati</taxon>
        <taxon>Pseudomonadota</taxon>
        <taxon>Betaproteobacteria</taxon>
        <taxon>Burkholderiales</taxon>
        <taxon>Burkholderiaceae</taxon>
        <taxon>Caballeronia</taxon>
    </lineage>
</organism>
<dbReference type="InterPro" id="IPR015995">
    <property type="entry name" value="MlrC_N"/>
</dbReference>
<evidence type="ECO:0000313" key="2">
    <source>
        <dbReference type="EMBL" id="SAL54494.1"/>
    </source>
</evidence>
<dbReference type="Pfam" id="PF07364">
    <property type="entry name" value="DUF1485"/>
    <property type="match status" value="1"/>
</dbReference>
<protein>
    <recommendedName>
        <fullName evidence="1">Microcystin LR degradation protein MlrC N-terminal domain-containing protein</fullName>
    </recommendedName>
</protein>
<feature type="domain" description="Microcystin LR degradation protein MlrC N-terminal" evidence="1">
    <location>
        <begin position="6"/>
        <end position="77"/>
    </location>
</feature>
<evidence type="ECO:0000313" key="3">
    <source>
        <dbReference type="Proteomes" id="UP000054683"/>
    </source>
</evidence>
<sequence>MVGLWHTTREPMIRFVKRMPSLEGKEGALSVSFGHGFPWGDLAEAGARIWVIMDNDEVNAQRIAAQLGQELWEMRDVKRHVRWHCRSTRRWIARWRSLGVPLYLPTSLTIQAIGRYAAVRSLCGGSSSAV</sequence>
<name>A0A158ID74_9BURK</name>
<reference evidence="2 3" key="1">
    <citation type="submission" date="2016-01" db="EMBL/GenBank/DDBJ databases">
        <authorList>
            <person name="Oliw E.H."/>
        </authorList>
    </citation>
    <scope>NUCLEOTIDE SEQUENCE [LARGE SCALE GENOMIC DNA]</scope>
    <source>
        <strain evidence="2">LMG 27134</strain>
    </source>
</reference>
<dbReference type="EMBL" id="FCOK02000048">
    <property type="protein sequence ID" value="SAL54494.1"/>
    <property type="molecule type" value="Genomic_DNA"/>
</dbReference>
<dbReference type="Proteomes" id="UP000054683">
    <property type="component" value="Unassembled WGS sequence"/>
</dbReference>
<dbReference type="AlphaFoldDB" id="A0A158ID74"/>
<gene>
    <name evidence="2" type="ORF">AWB69_05798</name>
</gene>
<accession>A0A158ID74</accession>
<proteinExistence type="predicted"/>